<dbReference type="STRING" id="2711.A0A067DU99"/>
<protein>
    <recommendedName>
        <fullName evidence="4">Protein kinase domain-containing protein</fullName>
    </recommendedName>
</protein>
<dbReference type="AlphaFoldDB" id="A0A067DU99"/>
<name>A0A067DU99_CITSI</name>
<dbReference type="EMBL" id="KK785512">
    <property type="protein sequence ID" value="KDO42161.1"/>
    <property type="molecule type" value="Genomic_DNA"/>
</dbReference>
<organism evidence="5 6">
    <name type="scientific">Citrus sinensis</name>
    <name type="common">Sweet orange</name>
    <name type="synonym">Citrus aurantium var. sinensis</name>
    <dbReference type="NCBI Taxonomy" id="2711"/>
    <lineage>
        <taxon>Eukaryota</taxon>
        <taxon>Viridiplantae</taxon>
        <taxon>Streptophyta</taxon>
        <taxon>Embryophyta</taxon>
        <taxon>Tracheophyta</taxon>
        <taxon>Spermatophyta</taxon>
        <taxon>Magnoliopsida</taxon>
        <taxon>eudicotyledons</taxon>
        <taxon>Gunneridae</taxon>
        <taxon>Pentapetalae</taxon>
        <taxon>rosids</taxon>
        <taxon>malvids</taxon>
        <taxon>Sapindales</taxon>
        <taxon>Rutaceae</taxon>
        <taxon>Aurantioideae</taxon>
        <taxon>Citrus</taxon>
    </lineage>
</organism>
<dbReference type="Gene3D" id="1.10.510.10">
    <property type="entry name" value="Transferase(Phosphotransferase) domain 1"/>
    <property type="match status" value="1"/>
</dbReference>
<feature type="transmembrane region" description="Helical" evidence="3">
    <location>
        <begin position="53"/>
        <end position="74"/>
    </location>
</feature>
<dbReference type="InterPro" id="IPR000719">
    <property type="entry name" value="Prot_kinase_dom"/>
</dbReference>
<evidence type="ECO:0000313" key="6">
    <source>
        <dbReference type="Proteomes" id="UP000027120"/>
    </source>
</evidence>
<evidence type="ECO:0000259" key="4">
    <source>
        <dbReference type="PROSITE" id="PS50011"/>
    </source>
</evidence>
<dbReference type="Proteomes" id="UP000027120">
    <property type="component" value="Unassembled WGS sequence"/>
</dbReference>
<evidence type="ECO:0000256" key="2">
    <source>
        <dbReference type="ARBA" id="ARBA00022840"/>
    </source>
</evidence>
<keyword evidence="2" id="KW-0067">ATP-binding</keyword>
<keyword evidence="3" id="KW-1133">Transmembrane helix</keyword>
<dbReference type="Pfam" id="PF00069">
    <property type="entry name" value="Pkinase"/>
    <property type="match status" value="1"/>
</dbReference>
<feature type="non-terminal residue" evidence="5">
    <location>
        <position position="1"/>
    </location>
</feature>
<dbReference type="PROSITE" id="PS50011">
    <property type="entry name" value="PROTEIN_KINASE_DOM"/>
    <property type="match status" value="1"/>
</dbReference>
<keyword evidence="6" id="KW-1185">Reference proteome</keyword>
<sequence>EVGSPYKAPESRIRSSVYSTPHDVWAVGCIFAEMVSGKPLFPCGKKDHLSLIVRYFTALTNYLVLPCFLSIMLLT</sequence>
<evidence type="ECO:0000256" key="3">
    <source>
        <dbReference type="SAM" id="Phobius"/>
    </source>
</evidence>
<evidence type="ECO:0000256" key="1">
    <source>
        <dbReference type="ARBA" id="ARBA00022741"/>
    </source>
</evidence>
<keyword evidence="1" id="KW-0547">Nucleotide-binding</keyword>
<reference evidence="5 6" key="1">
    <citation type="submission" date="2014-04" db="EMBL/GenBank/DDBJ databases">
        <authorList>
            <consortium name="International Citrus Genome Consortium"/>
            <person name="Gmitter F."/>
            <person name="Chen C."/>
            <person name="Farmerie W."/>
            <person name="Harkins T."/>
            <person name="Desany B."/>
            <person name="Mohiuddin M."/>
            <person name="Kodira C."/>
            <person name="Borodovsky M."/>
            <person name="Lomsadze A."/>
            <person name="Burns P."/>
            <person name="Jenkins J."/>
            <person name="Prochnik S."/>
            <person name="Shu S."/>
            <person name="Chapman J."/>
            <person name="Pitluck S."/>
            <person name="Schmutz J."/>
            <person name="Rokhsar D."/>
        </authorList>
    </citation>
    <scope>NUCLEOTIDE SEQUENCE</scope>
</reference>
<gene>
    <name evidence="5" type="ORF">CISIN_1g0414872mg</name>
</gene>
<proteinExistence type="predicted"/>
<keyword evidence="3" id="KW-0812">Transmembrane</keyword>
<dbReference type="GO" id="GO:0004672">
    <property type="term" value="F:protein kinase activity"/>
    <property type="evidence" value="ECO:0007669"/>
    <property type="project" value="InterPro"/>
</dbReference>
<evidence type="ECO:0000313" key="5">
    <source>
        <dbReference type="EMBL" id="KDO42161.1"/>
    </source>
</evidence>
<dbReference type="GO" id="GO:0005524">
    <property type="term" value="F:ATP binding"/>
    <property type="evidence" value="ECO:0007669"/>
    <property type="project" value="UniProtKB-KW"/>
</dbReference>
<dbReference type="InterPro" id="IPR011009">
    <property type="entry name" value="Kinase-like_dom_sf"/>
</dbReference>
<feature type="domain" description="Protein kinase" evidence="4">
    <location>
        <begin position="1"/>
        <end position="75"/>
    </location>
</feature>
<keyword evidence="3" id="KW-0472">Membrane</keyword>
<accession>A0A067DU99</accession>
<dbReference type="PANTHER" id="PTHR24055">
    <property type="entry name" value="MITOGEN-ACTIVATED PROTEIN KINASE"/>
    <property type="match status" value="1"/>
</dbReference>
<dbReference type="InterPro" id="IPR050117">
    <property type="entry name" value="MAPK"/>
</dbReference>
<dbReference type="SUPFAM" id="SSF56112">
    <property type="entry name" value="Protein kinase-like (PK-like)"/>
    <property type="match status" value="1"/>
</dbReference>